<protein>
    <submittedName>
        <fullName evidence="2">Uncharacterized protein</fullName>
    </submittedName>
</protein>
<keyword evidence="3" id="KW-1185">Reference proteome</keyword>
<reference evidence="3" key="1">
    <citation type="submission" date="2018-05" db="EMBL/GenBank/DDBJ databases">
        <authorList>
            <person name="Du Z."/>
            <person name="Wang X."/>
        </authorList>
    </citation>
    <scope>NUCLEOTIDE SEQUENCE [LARGE SCALE GENOMIC DNA]</scope>
    <source>
        <strain evidence="3">WDS4C29</strain>
    </source>
</reference>
<dbReference type="RefSeq" id="WP_109389976.1">
    <property type="nucleotide sequence ID" value="NZ_QETF01000026.1"/>
</dbReference>
<feature type="compositionally biased region" description="Basic and acidic residues" evidence="1">
    <location>
        <begin position="58"/>
        <end position="77"/>
    </location>
</feature>
<gene>
    <name evidence="2" type="ORF">DFK10_15655</name>
</gene>
<evidence type="ECO:0000313" key="3">
    <source>
        <dbReference type="Proteomes" id="UP000245293"/>
    </source>
</evidence>
<evidence type="ECO:0000313" key="2">
    <source>
        <dbReference type="EMBL" id="PWG15700.1"/>
    </source>
</evidence>
<proteinExistence type="predicted"/>
<dbReference type="OrthoDB" id="7652429at2"/>
<dbReference type="AlphaFoldDB" id="A0A2V1P1S1"/>
<organism evidence="2 3">
    <name type="scientific">Salibaculum griseiflavum</name>
    <dbReference type="NCBI Taxonomy" id="1914409"/>
    <lineage>
        <taxon>Bacteria</taxon>
        <taxon>Pseudomonadati</taxon>
        <taxon>Pseudomonadota</taxon>
        <taxon>Alphaproteobacteria</taxon>
        <taxon>Rhodobacterales</taxon>
        <taxon>Roseobacteraceae</taxon>
        <taxon>Salibaculum</taxon>
    </lineage>
</organism>
<feature type="region of interest" description="Disordered" evidence="1">
    <location>
        <begin position="56"/>
        <end position="101"/>
    </location>
</feature>
<evidence type="ECO:0000256" key="1">
    <source>
        <dbReference type="SAM" id="MobiDB-lite"/>
    </source>
</evidence>
<name>A0A2V1P1S1_9RHOB</name>
<comment type="caution">
    <text evidence="2">The sequence shown here is derived from an EMBL/GenBank/DDBJ whole genome shotgun (WGS) entry which is preliminary data.</text>
</comment>
<dbReference type="Proteomes" id="UP000245293">
    <property type="component" value="Unassembled WGS sequence"/>
</dbReference>
<accession>A0A2V1P1S1</accession>
<dbReference type="EMBL" id="QETF01000026">
    <property type="protein sequence ID" value="PWG15700.1"/>
    <property type="molecule type" value="Genomic_DNA"/>
</dbReference>
<sequence length="101" mass="10375">MELSALPGFAPAPLVQPDTRPAADTVALARDATPDLPLPVPPVPSQQALIGQAALRGSEPDARARPDAPVTEAERTLKPYGIAMLPERASDDGAGSGQRDG</sequence>